<dbReference type="CDD" id="cd08645">
    <property type="entry name" value="FMT_core_GART"/>
    <property type="match status" value="1"/>
</dbReference>
<dbReference type="GO" id="GO:0004644">
    <property type="term" value="F:phosphoribosylglycinamide formyltransferase activity"/>
    <property type="evidence" value="ECO:0007669"/>
    <property type="project" value="UniProtKB-UniRule"/>
</dbReference>
<evidence type="ECO:0000259" key="5">
    <source>
        <dbReference type="Pfam" id="PF00551"/>
    </source>
</evidence>
<name>A0A512J7K7_9HYPH</name>
<dbReference type="PANTHER" id="PTHR43369:SF2">
    <property type="entry name" value="PHOSPHORIBOSYLGLYCINAMIDE FORMYLTRANSFERASE"/>
    <property type="match status" value="1"/>
</dbReference>
<sequence>MTGPRKMRVAILISGRGSNMVSLIEAARAPDFPAEIVLVLSNRPEAGGLAHAAAAGIPARAVDHRAYPDRAAFDAALQAELEAARVDLVCLAGFMRIFTPGFVEAWAGRMLNIHPSLLPLFRGTHTHEQALAAGVRLHGCTVHFVVPELDAGPIVAQAAVPVMPGDHPVALAARVIVEEHRLYPAALALVAGGRARLAEGRVMFAADVPPAEGALLSLCV</sequence>
<evidence type="ECO:0000256" key="2">
    <source>
        <dbReference type="ARBA" id="ARBA00022679"/>
    </source>
</evidence>
<dbReference type="InterPro" id="IPR002376">
    <property type="entry name" value="Formyl_transf_N"/>
</dbReference>
<accession>A0A512J7K7</accession>
<comment type="similarity">
    <text evidence="4">Belongs to the GART family.</text>
</comment>
<feature type="binding site" evidence="4">
    <location>
        <position position="70"/>
    </location>
    <ligand>
        <name>(6R)-10-formyltetrahydrofolate</name>
        <dbReference type="ChEBI" id="CHEBI:195366"/>
    </ligand>
</feature>
<dbReference type="InterPro" id="IPR004607">
    <property type="entry name" value="GART"/>
</dbReference>
<evidence type="ECO:0000313" key="6">
    <source>
        <dbReference type="EMBL" id="GEP05947.1"/>
    </source>
</evidence>
<comment type="catalytic activity">
    <reaction evidence="4">
        <text>N(1)-(5-phospho-beta-D-ribosyl)glycinamide + (6R)-10-formyltetrahydrofolate = N(2)-formyl-N(1)-(5-phospho-beta-D-ribosyl)glycinamide + (6S)-5,6,7,8-tetrahydrofolate + H(+)</text>
        <dbReference type="Rhea" id="RHEA:15053"/>
        <dbReference type="ChEBI" id="CHEBI:15378"/>
        <dbReference type="ChEBI" id="CHEBI:57453"/>
        <dbReference type="ChEBI" id="CHEBI:143788"/>
        <dbReference type="ChEBI" id="CHEBI:147286"/>
        <dbReference type="ChEBI" id="CHEBI:195366"/>
        <dbReference type="EC" id="2.1.2.2"/>
    </reaction>
</comment>
<dbReference type="GO" id="GO:0006189">
    <property type="term" value="P:'de novo' IMP biosynthetic process"/>
    <property type="evidence" value="ECO:0007669"/>
    <property type="project" value="UniProtKB-UniRule"/>
</dbReference>
<reference evidence="9" key="2">
    <citation type="journal article" date="2019" name="Int. J. Syst. Evol. Microbiol.">
        <title>The Global Catalogue of Microorganisms (GCM) 10K type strain sequencing project: providing services to taxonomists for standard genome sequencing and annotation.</title>
        <authorList>
            <consortium name="The Broad Institute Genomics Platform"/>
            <consortium name="The Broad Institute Genome Sequencing Center for Infectious Disease"/>
            <person name="Wu L."/>
            <person name="Ma J."/>
        </authorList>
    </citation>
    <scope>NUCLEOTIDE SEQUENCE [LARGE SCALE GENOMIC DNA]</scope>
    <source>
        <strain evidence="9">NBRC 107715</strain>
    </source>
</reference>
<dbReference type="NCBIfam" id="TIGR00639">
    <property type="entry name" value="PurN"/>
    <property type="match status" value="1"/>
</dbReference>
<dbReference type="GO" id="GO:0005829">
    <property type="term" value="C:cytosol"/>
    <property type="evidence" value="ECO:0007669"/>
    <property type="project" value="TreeGrafter"/>
</dbReference>
<dbReference type="UniPathway" id="UPA00074">
    <property type="reaction ID" value="UER00126"/>
</dbReference>
<dbReference type="OrthoDB" id="9806170at2"/>
<evidence type="ECO:0000256" key="4">
    <source>
        <dbReference type="HAMAP-Rule" id="MF_01930"/>
    </source>
</evidence>
<dbReference type="EMBL" id="BSPK01000109">
    <property type="protein sequence ID" value="GLS66940.1"/>
    <property type="molecule type" value="Genomic_DNA"/>
</dbReference>
<reference evidence="7" key="4">
    <citation type="submission" date="2023-01" db="EMBL/GenBank/DDBJ databases">
        <title>Draft genome sequence of Methylobacterium oxalidis strain NBRC 107715.</title>
        <authorList>
            <person name="Sun Q."/>
            <person name="Mori K."/>
        </authorList>
    </citation>
    <scope>NUCLEOTIDE SEQUENCE</scope>
    <source>
        <strain evidence="7">NBRC 107715</strain>
    </source>
</reference>
<feature type="domain" description="Formyl transferase N-terminal" evidence="5">
    <location>
        <begin position="7"/>
        <end position="187"/>
    </location>
</feature>
<evidence type="ECO:0000313" key="9">
    <source>
        <dbReference type="Proteomes" id="UP001156856"/>
    </source>
</evidence>
<comment type="caution">
    <text evidence="6">The sequence shown here is derived from an EMBL/GenBank/DDBJ whole genome shotgun (WGS) entry which is preliminary data.</text>
</comment>
<dbReference type="InterPro" id="IPR036477">
    <property type="entry name" value="Formyl_transf_N_sf"/>
</dbReference>
<keyword evidence="2 4" id="KW-0808">Transferase</keyword>
<dbReference type="SUPFAM" id="SSF53328">
    <property type="entry name" value="Formyltransferase"/>
    <property type="match status" value="1"/>
</dbReference>
<evidence type="ECO:0000313" key="8">
    <source>
        <dbReference type="Proteomes" id="UP000321960"/>
    </source>
</evidence>
<feature type="site" description="Raises pKa of active site His" evidence="4">
    <location>
        <position position="150"/>
    </location>
</feature>
<keyword evidence="9" id="KW-1185">Reference proteome</keyword>
<protein>
    <recommendedName>
        <fullName evidence="4">Phosphoribosylglycinamide formyltransferase</fullName>
        <ecNumber evidence="4">2.1.2.2</ecNumber>
    </recommendedName>
    <alternativeName>
        <fullName evidence="4">5'-phosphoribosylglycinamide transformylase</fullName>
    </alternativeName>
    <alternativeName>
        <fullName evidence="4">GAR transformylase</fullName>
        <shortName evidence="4">GART</shortName>
    </alternativeName>
</protein>
<dbReference type="AlphaFoldDB" id="A0A512J7K7"/>
<organism evidence="6 8">
    <name type="scientific">Methylobacterium oxalidis</name>
    <dbReference type="NCBI Taxonomy" id="944322"/>
    <lineage>
        <taxon>Bacteria</taxon>
        <taxon>Pseudomonadati</taxon>
        <taxon>Pseudomonadota</taxon>
        <taxon>Alphaproteobacteria</taxon>
        <taxon>Hyphomicrobiales</taxon>
        <taxon>Methylobacteriaceae</taxon>
        <taxon>Methylobacterium</taxon>
    </lineage>
</organism>
<dbReference type="Gene3D" id="3.40.50.170">
    <property type="entry name" value="Formyl transferase, N-terminal domain"/>
    <property type="match status" value="1"/>
</dbReference>
<dbReference type="EMBL" id="BJZU01000084">
    <property type="protein sequence ID" value="GEP05947.1"/>
    <property type="molecule type" value="Genomic_DNA"/>
</dbReference>
<reference evidence="7" key="1">
    <citation type="journal article" date="2014" name="Int. J. Syst. Evol. Microbiol.">
        <title>Complete genome of a new Firmicutes species belonging to the dominant human colonic microbiota ('Ruminococcus bicirculans') reveals two chromosomes and a selective capacity to utilize plant glucans.</title>
        <authorList>
            <consortium name="NISC Comparative Sequencing Program"/>
            <person name="Wegmann U."/>
            <person name="Louis P."/>
            <person name="Goesmann A."/>
            <person name="Henrissat B."/>
            <person name="Duncan S.H."/>
            <person name="Flint H.J."/>
        </authorList>
    </citation>
    <scope>NUCLEOTIDE SEQUENCE</scope>
    <source>
        <strain evidence="7">NBRC 107715</strain>
    </source>
</reference>
<evidence type="ECO:0000256" key="1">
    <source>
        <dbReference type="ARBA" id="ARBA00005054"/>
    </source>
</evidence>
<proteinExistence type="inferred from homology"/>
<reference evidence="6 8" key="3">
    <citation type="submission" date="2019-07" db="EMBL/GenBank/DDBJ databases">
        <title>Whole genome shotgun sequence of Methylobacterium oxalidis NBRC 107715.</title>
        <authorList>
            <person name="Hosoyama A."/>
            <person name="Uohara A."/>
            <person name="Ohji S."/>
            <person name="Ichikawa N."/>
        </authorList>
    </citation>
    <scope>NUCLEOTIDE SEQUENCE [LARGE SCALE GENOMIC DNA]</scope>
    <source>
        <strain evidence="6 8">NBRC 107715</strain>
    </source>
</reference>
<dbReference type="RefSeq" id="WP_147027485.1">
    <property type="nucleotide sequence ID" value="NZ_BJZU01000084.1"/>
</dbReference>
<dbReference type="Proteomes" id="UP000321960">
    <property type="component" value="Unassembled WGS sequence"/>
</dbReference>
<keyword evidence="3 4" id="KW-0658">Purine biosynthesis</keyword>
<feature type="active site" description="Proton donor" evidence="4">
    <location>
        <position position="114"/>
    </location>
</feature>
<dbReference type="Proteomes" id="UP001156856">
    <property type="component" value="Unassembled WGS sequence"/>
</dbReference>
<comment type="pathway">
    <text evidence="1 4">Purine metabolism; IMP biosynthesis via de novo pathway; N(2)-formyl-N(1)-(5-phospho-D-ribosyl)glycinamide from N(1)-(5-phospho-D-ribosyl)glycinamide (10-formyl THF route): step 1/1.</text>
</comment>
<evidence type="ECO:0000256" key="3">
    <source>
        <dbReference type="ARBA" id="ARBA00022755"/>
    </source>
</evidence>
<dbReference type="HAMAP" id="MF_01930">
    <property type="entry name" value="PurN"/>
    <property type="match status" value="1"/>
</dbReference>
<dbReference type="Pfam" id="PF00551">
    <property type="entry name" value="Formyl_trans_N"/>
    <property type="match status" value="1"/>
</dbReference>
<feature type="binding site" evidence="4">
    <location>
        <begin position="17"/>
        <end position="19"/>
    </location>
    <ligand>
        <name>N(1)-(5-phospho-beta-D-ribosyl)glycinamide</name>
        <dbReference type="ChEBI" id="CHEBI:143788"/>
    </ligand>
</feature>
<evidence type="ECO:0000313" key="7">
    <source>
        <dbReference type="EMBL" id="GLS66940.1"/>
    </source>
</evidence>
<dbReference type="EC" id="2.1.2.2" evidence="4"/>
<dbReference type="PANTHER" id="PTHR43369">
    <property type="entry name" value="PHOSPHORIBOSYLGLYCINAMIDE FORMYLTRANSFERASE"/>
    <property type="match status" value="1"/>
</dbReference>
<comment type="function">
    <text evidence="4">Catalyzes the transfer of a formyl group from 10-formyltetrahydrofolate to 5-phospho-ribosyl-glycinamide (GAR), producing 5-phospho-ribosyl-N-formylglycinamide (FGAR) and tetrahydrofolate.</text>
</comment>
<feature type="binding site" evidence="4">
    <location>
        <position position="112"/>
    </location>
    <ligand>
        <name>(6R)-10-formyltetrahydrofolate</name>
        <dbReference type="ChEBI" id="CHEBI:195366"/>
    </ligand>
</feature>
<comment type="caution">
    <text evidence="4">Lacks conserved residue(s) required for the propagation of feature annotation.</text>
</comment>
<gene>
    <name evidence="4 6" type="primary">purN</name>
    <name evidence="7" type="ORF">GCM10007888_53230</name>
    <name evidence="6" type="ORF">MOX02_39850</name>
</gene>